<organism evidence="1">
    <name type="scientific">termite gut metagenome</name>
    <dbReference type="NCBI Taxonomy" id="433724"/>
    <lineage>
        <taxon>unclassified sequences</taxon>
        <taxon>metagenomes</taxon>
        <taxon>organismal metagenomes</taxon>
    </lineage>
</organism>
<comment type="caution">
    <text evidence="1">The sequence shown here is derived from an EMBL/GenBank/DDBJ whole genome shotgun (WGS) entry which is preliminary data.</text>
</comment>
<reference evidence="1" key="1">
    <citation type="submission" date="2019-03" db="EMBL/GenBank/DDBJ databases">
        <title>Single cell metagenomics reveals metabolic interactions within the superorganism composed of flagellate Streblomastix strix and complex community of Bacteroidetes bacteria on its surface.</title>
        <authorList>
            <person name="Treitli S.C."/>
            <person name="Kolisko M."/>
            <person name="Husnik F."/>
            <person name="Keeling P."/>
            <person name="Hampl V."/>
        </authorList>
    </citation>
    <scope>NUCLEOTIDE SEQUENCE</scope>
    <source>
        <strain evidence="1">STM</strain>
    </source>
</reference>
<protein>
    <submittedName>
        <fullName evidence="1">Uncharacterized protein</fullName>
    </submittedName>
</protein>
<evidence type="ECO:0000313" key="1">
    <source>
        <dbReference type="EMBL" id="KAA6328325.1"/>
    </source>
</evidence>
<name>A0A5J4R462_9ZZZZ</name>
<dbReference type="EMBL" id="SNRY01001840">
    <property type="protein sequence ID" value="KAA6328325.1"/>
    <property type="molecule type" value="Genomic_DNA"/>
</dbReference>
<accession>A0A5J4R462</accession>
<dbReference type="AlphaFoldDB" id="A0A5J4R462"/>
<gene>
    <name evidence="1" type="ORF">EZS27_022765</name>
</gene>
<proteinExistence type="predicted"/>
<sequence>MDMLLSSNRIKIRAFPCRVGLSATMLFGLEYTPKSIFASIPNARADFATNFEHIFRRYLIKKTTQRKPKNPHRQT</sequence>